<dbReference type="EMBL" id="FNQY01000010">
    <property type="protein sequence ID" value="SEA20513.1"/>
    <property type="molecule type" value="Genomic_DNA"/>
</dbReference>
<dbReference type="AlphaFoldDB" id="A0A1H3Z9P2"/>
<evidence type="ECO:0000313" key="3">
    <source>
        <dbReference type="Proteomes" id="UP000199041"/>
    </source>
</evidence>
<dbReference type="Proteomes" id="UP000199041">
    <property type="component" value="Unassembled WGS sequence"/>
</dbReference>
<keyword evidence="3" id="KW-1185">Reference proteome</keyword>
<keyword evidence="1" id="KW-1133">Transmembrane helix</keyword>
<feature type="transmembrane region" description="Helical" evidence="1">
    <location>
        <begin position="41"/>
        <end position="58"/>
    </location>
</feature>
<gene>
    <name evidence="2" type="ORF">SAMN05192529_110113</name>
</gene>
<name>A0A1H3Z9P2_9BACT</name>
<keyword evidence="1" id="KW-0812">Transmembrane</keyword>
<proteinExistence type="predicted"/>
<organism evidence="2 3">
    <name type="scientific">Arachidicoccus rhizosphaerae</name>
    <dbReference type="NCBI Taxonomy" id="551991"/>
    <lineage>
        <taxon>Bacteria</taxon>
        <taxon>Pseudomonadati</taxon>
        <taxon>Bacteroidota</taxon>
        <taxon>Chitinophagia</taxon>
        <taxon>Chitinophagales</taxon>
        <taxon>Chitinophagaceae</taxon>
        <taxon>Arachidicoccus</taxon>
    </lineage>
</organism>
<accession>A0A1H3Z9P2</accession>
<feature type="transmembrane region" description="Helical" evidence="1">
    <location>
        <begin position="70"/>
        <end position="88"/>
    </location>
</feature>
<reference evidence="2 3" key="1">
    <citation type="submission" date="2016-10" db="EMBL/GenBank/DDBJ databases">
        <authorList>
            <person name="de Groot N.N."/>
        </authorList>
    </citation>
    <scope>NUCLEOTIDE SEQUENCE [LARGE SCALE GENOMIC DNA]</scope>
    <source>
        <strain evidence="2 3">Vu-144</strain>
    </source>
</reference>
<evidence type="ECO:0000313" key="2">
    <source>
        <dbReference type="EMBL" id="SEA20513.1"/>
    </source>
</evidence>
<keyword evidence="1" id="KW-0472">Membrane</keyword>
<evidence type="ECO:0000256" key="1">
    <source>
        <dbReference type="SAM" id="Phobius"/>
    </source>
</evidence>
<sequence length="95" mass="10578">MHCPRCQQAIPVKKCFLLSNNTVVTCRHCGARLQPEKMSSAAFPASFLATALPGYYMARKYNSLPKGMLMGAVIGIILYSTIVIYTYCNVKLREI</sequence>
<protein>
    <submittedName>
        <fullName evidence="2">Uncharacterized protein</fullName>
    </submittedName>
</protein>